<evidence type="ECO:0000256" key="4">
    <source>
        <dbReference type="ARBA" id="ARBA00022801"/>
    </source>
</evidence>
<dbReference type="CDD" id="cd07025">
    <property type="entry name" value="Peptidase_S66"/>
    <property type="match status" value="1"/>
</dbReference>
<reference evidence="9 10" key="1">
    <citation type="submission" date="2018-08" db="EMBL/GenBank/DDBJ databases">
        <title>Mucilaginibacter terrae sp. nov., isolated from manganese diggings.</title>
        <authorList>
            <person name="Huang Y."/>
            <person name="Zhou Z."/>
        </authorList>
    </citation>
    <scope>NUCLEOTIDE SEQUENCE [LARGE SCALE GENOMIC DNA]</scope>
    <source>
        <strain evidence="9 10">ZH6</strain>
    </source>
</reference>
<dbReference type="InterPro" id="IPR040921">
    <property type="entry name" value="Peptidase_S66C"/>
</dbReference>
<evidence type="ECO:0000313" key="10">
    <source>
        <dbReference type="Proteomes" id="UP000260823"/>
    </source>
</evidence>
<evidence type="ECO:0000313" key="9">
    <source>
        <dbReference type="EMBL" id="RFZ82898.1"/>
    </source>
</evidence>
<comment type="caution">
    <text evidence="9">The sequence shown here is derived from an EMBL/GenBank/DDBJ whole genome shotgun (WGS) entry which is preliminary data.</text>
</comment>
<dbReference type="PANTHER" id="PTHR30237">
    <property type="entry name" value="MURAMOYLTETRAPEPTIDE CARBOXYPEPTIDASE"/>
    <property type="match status" value="1"/>
</dbReference>
<feature type="active site" description="Charge relay system" evidence="6">
    <location>
        <position position="207"/>
    </location>
</feature>
<dbReference type="SUPFAM" id="SSF141986">
    <property type="entry name" value="LD-carboxypeptidase A C-terminal domain-like"/>
    <property type="match status" value="1"/>
</dbReference>
<dbReference type="InterPro" id="IPR027478">
    <property type="entry name" value="LdcA_N"/>
</dbReference>
<dbReference type="InterPro" id="IPR040449">
    <property type="entry name" value="Peptidase_S66_N"/>
</dbReference>
<keyword evidence="3" id="KW-0645">Protease</keyword>
<keyword evidence="5" id="KW-0720">Serine protease</keyword>
<keyword evidence="4" id="KW-0378">Hydrolase</keyword>
<dbReference type="Gene3D" id="3.40.50.10740">
    <property type="entry name" value="Class I glutamine amidotransferase-like"/>
    <property type="match status" value="1"/>
</dbReference>
<evidence type="ECO:0000256" key="5">
    <source>
        <dbReference type="ARBA" id="ARBA00022825"/>
    </source>
</evidence>
<name>A0A3E2NPI1_9SPHI</name>
<dbReference type="Gene3D" id="3.50.30.60">
    <property type="entry name" value="LD-carboxypeptidase A C-terminal domain-like"/>
    <property type="match status" value="1"/>
</dbReference>
<dbReference type="GO" id="GO:0006508">
    <property type="term" value="P:proteolysis"/>
    <property type="evidence" value="ECO:0007669"/>
    <property type="project" value="UniProtKB-KW"/>
</dbReference>
<feature type="domain" description="LD-carboxypeptidase N-terminal" evidence="7">
    <location>
        <begin position="19"/>
        <end position="134"/>
    </location>
</feature>
<dbReference type="InterPro" id="IPR029062">
    <property type="entry name" value="Class_I_gatase-like"/>
</dbReference>
<evidence type="ECO:0000259" key="8">
    <source>
        <dbReference type="Pfam" id="PF17676"/>
    </source>
</evidence>
<dbReference type="EMBL" id="QWDE01000002">
    <property type="protein sequence ID" value="RFZ82898.1"/>
    <property type="molecule type" value="Genomic_DNA"/>
</dbReference>
<dbReference type="GO" id="GO:0008236">
    <property type="term" value="F:serine-type peptidase activity"/>
    <property type="evidence" value="ECO:0007669"/>
    <property type="project" value="UniProtKB-KW"/>
</dbReference>
<keyword evidence="10" id="KW-1185">Reference proteome</keyword>
<dbReference type="InterPro" id="IPR003507">
    <property type="entry name" value="S66_fam"/>
</dbReference>
<feature type="active site" description="Charge relay system" evidence="6">
    <location>
        <position position="277"/>
    </location>
</feature>
<dbReference type="Proteomes" id="UP000260823">
    <property type="component" value="Unassembled WGS sequence"/>
</dbReference>
<sequence length="303" mass="32833">MRTPAAPIIPPFLNPGDKVAITCPAKKLPIPMDDAVKLLTSWGLEVILGETVNASYNQFAGDDDLRARDMQRFIDDDSIKAIFAARGGYGTIRMVDKVNFSKLATNPKWLVGFSDITLLHAHIITNCNVACIHGQMPLNIPDASKHSLDTLRMALFGETLSYNIAPNPSNRPGRAAGVVVGGNLSLLVAISGSVTDVDYSEKILFLEDVGEYLYAIDRMLRCLDRAGKLQNLAGLIIGGFTSTKDNDIPFGQTIPEMVMDIVGKYNYPVCFDFPAGHINDNCSLILGATANLIVKQDGVVVSY</sequence>
<protein>
    <submittedName>
        <fullName evidence="9">LD-carboxypeptidase</fullName>
    </submittedName>
</protein>
<comment type="similarity">
    <text evidence="1">Belongs to the peptidase S66 family.</text>
</comment>
<accession>A0A3E2NPI1</accession>
<evidence type="ECO:0000256" key="3">
    <source>
        <dbReference type="ARBA" id="ARBA00022670"/>
    </source>
</evidence>
<feature type="active site" description="Nucleophile" evidence="6">
    <location>
        <position position="114"/>
    </location>
</feature>
<dbReference type="PIRSF" id="PIRSF028757">
    <property type="entry name" value="LD-carboxypeptidase"/>
    <property type="match status" value="1"/>
</dbReference>
<feature type="domain" description="LD-carboxypeptidase C-terminal" evidence="8">
    <location>
        <begin position="177"/>
        <end position="292"/>
    </location>
</feature>
<dbReference type="SUPFAM" id="SSF52317">
    <property type="entry name" value="Class I glutamine amidotransferase-like"/>
    <property type="match status" value="1"/>
</dbReference>
<evidence type="ECO:0000256" key="6">
    <source>
        <dbReference type="PIRSR" id="PIRSR028757-1"/>
    </source>
</evidence>
<evidence type="ECO:0000256" key="1">
    <source>
        <dbReference type="ARBA" id="ARBA00010233"/>
    </source>
</evidence>
<dbReference type="RefSeq" id="WP_117383371.1">
    <property type="nucleotide sequence ID" value="NZ_QWDE01000002.1"/>
</dbReference>
<gene>
    <name evidence="9" type="ORF">DYU05_12115</name>
</gene>
<evidence type="ECO:0000256" key="2">
    <source>
        <dbReference type="ARBA" id="ARBA00022645"/>
    </source>
</evidence>
<dbReference type="GO" id="GO:0004180">
    <property type="term" value="F:carboxypeptidase activity"/>
    <property type="evidence" value="ECO:0007669"/>
    <property type="project" value="UniProtKB-KW"/>
</dbReference>
<proteinExistence type="inferred from homology"/>
<dbReference type="AlphaFoldDB" id="A0A3E2NPI1"/>
<dbReference type="OrthoDB" id="9807329at2"/>
<organism evidence="9 10">
    <name type="scientific">Mucilaginibacter terrenus</name>
    <dbReference type="NCBI Taxonomy" id="2482727"/>
    <lineage>
        <taxon>Bacteria</taxon>
        <taxon>Pseudomonadati</taxon>
        <taxon>Bacteroidota</taxon>
        <taxon>Sphingobacteriia</taxon>
        <taxon>Sphingobacteriales</taxon>
        <taxon>Sphingobacteriaceae</taxon>
        <taxon>Mucilaginibacter</taxon>
    </lineage>
</organism>
<dbReference type="PANTHER" id="PTHR30237:SF2">
    <property type="entry name" value="MUREIN TETRAPEPTIDE CARBOXYPEPTIDASE"/>
    <property type="match status" value="1"/>
</dbReference>
<dbReference type="Pfam" id="PF02016">
    <property type="entry name" value="Peptidase_S66"/>
    <property type="match status" value="1"/>
</dbReference>
<evidence type="ECO:0000259" key="7">
    <source>
        <dbReference type="Pfam" id="PF02016"/>
    </source>
</evidence>
<dbReference type="Pfam" id="PF17676">
    <property type="entry name" value="Peptidase_S66C"/>
    <property type="match status" value="1"/>
</dbReference>
<keyword evidence="2 9" id="KW-0121">Carboxypeptidase</keyword>
<dbReference type="InterPro" id="IPR027461">
    <property type="entry name" value="Carboxypeptidase_A_C_sf"/>
</dbReference>